<organism evidence="2">
    <name type="scientific">Anguilla anguilla</name>
    <name type="common">European freshwater eel</name>
    <name type="synonym">Muraena anguilla</name>
    <dbReference type="NCBI Taxonomy" id="7936"/>
    <lineage>
        <taxon>Eukaryota</taxon>
        <taxon>Metazoa</taxon>
        <taxon>Chordata</taxon>
        <taxon>Craniata</taxon>
        <taxon>Vertebrata</taxon>
        <taxon>Euteleostomi</taxon>
        <taxon>Actinopterygii</taxon>
        <taxon>Neopterygii</taxon>
        <taxon>Teleostei</taxon>
        <taxon>Anguilliformes</taxon>
        <taxon>Anguillidae</taxon>
        <taxon>Anguilla</taxon>
    </lineage>
</organism>
<name>A0A0E9QFT4_ANGAN</name>
<evidence type="ECO:0000256" key="1">
    <source>
        <dbReference type="SAM" id="MobiDB-lite"/>
    </source>
</evidence>
<evidence type="ECO:0000313" key="2">
    <source>
        <dbReference type="EMBL" id="JAH15659.1"/>
    </source>
</evidence>
<dbReference type="AlphaFoldDB" id="A0A0E9QFT4"/>
<sequence length="29" mass="3235">MEIGANESLQDQDDKTRQKLTIVNGNQMG</sequence>
<dbReference type="EMBL" id="GBXM01092918">
    <property type="protein sequence ID" value="JAH15659.1"/>
    <property type="molecule type" value="Transcribed_RNA"/>
</dbReference>
<reference evidence="2" key="2">
    <citation type="journal article" date="2015" name="Fish Shellfish Immunol.">
        <title>Early steps in the European eel (Anguilla anguilla)-Vibrio vulnificus interaction in the gills: Role of the RtxA13 toxin.</title>
        <authorList>
            <person name="Callol A."/>
            <person name="Pajuelo D."/>
            <person name="Ebbesson L."/>
            <person name="Teles M."/>
            <person name="MacKenzie S."/>
            <person name="Amaro C."/>
        </authorList>
    </citation>
    <scope>NUCLEOTIDE SEQUENCE</scope>
</reference>
<protein>
    <submittedName>
        <fullName evidence="2">Uncharacterized protein</fullName>
    </submittedName>
</protein>
<feature type="region of interest" description="Disordered" evidence="1">
    <location>
        <begin position="1"/>
        <end position="29"/>
    </location>
</feature>
<accession>A0A0E9QFT4</accession>
<proteinExistence type="predicted"/>
<feature type="compositionally biased region" description="Polar residues" evidence="1">
    <location>
        <begin position="19"/>
        <end position="29"/>
    </location>
</feature>
<reference evidence="2" key="1">
    <citation type="submission" date="2014-11" db="EMBL/GenBank/DDBJ databases">
        <authorList>
            <person name="Amaro Gonzalez C."/>
        </authorList>
    </citation>
    <scope>NUCLEOTIDE SEQUENCE</scope>
</reference>